<keyword evidence="3" id="KW-1185">Reference proteome</keyword>
<reference evidence="2 3" key="1">
    <citation type="journal article" date="2011" name="Proc. Natl. Acad. Sci. U.S.A.">
        <title>Evolutionary erosion of yeast sex chromosomes by mating-type switching accidents.</title>
        <authorList>
            <person name="Gordon J.L."/>
            <person name="Armisen D."/>
            <person name="Proux-Wera E."/>
            <person name="Oheigeartaigh S.S."/>
            <person name="Byrne K.P."/>
            <person name="Wolfe K.H."/>
        </authorList>
    </citation>
    <scope>NUCLEOTIDE SEQUENCE [LARGE SCALE GENOMIC DNA]</scope>
    <source>
        <strain evidence="3">ATCC MYA-139 / BCRC 22969 / CBS 8797 / CCRC 22969 / KCTC 17520 / NBRC 10181 / NCYC 3082</strain>
    </source>
</reference>
<dbReference type="STRING" id="1071383.J7RZ75"/>
<dbReference type="AlphaFoldDB" id="J7RZ75"/>
<gene>
    <name evidence="2" type="primary">KNAG0E02260</name>
    <name evidence="2" type="ordered locus">KNAG_0E02260</name>
</gene>
<dbReference type="KEGG" id="kng:KNAG_0E02260"/>
<dbReference type="RefSeq" id="XP_022464733.1">
    <property type="nucleotide sequence ID" value="XM_022608214.1"/>
</dbReference>
<feature type="region of interest" description="Disordered" evidence="1">
    <location>
        <begin position="105"/>
        <end position="135"/>
    </location>
</feature>
<name>J7RZ75_HUIN7</name>
<accession>J7RZ75</accession>
<dbReference type="eggNOG" id="ENOG502SBV3">
    <property type="taxonomic scope" value="Eukaryota"/>
</dbReference>
<proteinExistence type="predicted"/>
<sequence>MAVAEAQWAVSWITANYINWRYVGLFREPLRSTIALLSSVQLHPTQTNTSKLQRKKKMSSASIRTNSALVSNQVVAASSVSNSIRTNSALVSADVVAASSVRASASGSSSRSSSRSSEASRSASRSASSSASSTSARASKNAAAMGLVANPISWKYGVAMAGAIVGSFVLGAGI</sequence>
<evidence type="ECO:0000313" key="3">
    <source>
        <dbReference type="Proteomes" id="UP000006310"/>
    </source>
</evidence>
<dbReference type="EMBL" id="HE978318">
    <property type="protein sequence ID" value="CCK70487.1"/>
    <property type="molecule type" value="Genomic_DNA"/>
</dbReference>
<evidence type="ECO:0000256" key="1">
    <source>
        <dbReference type="SAM" id="MobiDB-lite"/>
    </source>
</evidence>
<dbReference type="GeneID" id="34526187"/>
<dbReference type="HOGENOM" id="CLU_1540294_0_0_1"/>
<dbReference type="Proteomes" id="UP000006310">
    <property type="component" value="Chromosome 5"/>
</dbReference>
<evidence type="ECO:0000313" key="2">
    <source>
        <dbReference type="EMBL" id="CCK70487.1"/>
    </source>
</evidence>
<protein>
    <submittedName>
        <fullName evidence="2">Uncharacterized protein</fullName>
    </submittedName>
</protein>
<organism evidence="2 3">
    <name type="scientific">Huiozyma naganishii (strain ATCC MYA-139 / BCRC 22969 / CBS 8797 / KCTC 17520 / NBRC 10181 / NCYC 3082 / Yp74L-3)</name>
    <name type="common">Yeast</name>
    <name type="synonym">Kazachstania naganishii</name>
    <dbReference type="NCBI Taxonomy" id="1071383"/>
    <lineage>
        <taxon>Eukaryota</taxon>
        <taxon>Fungi</taxon>
        <taxon>Dikarya</taxon>
        <taxon>Ascomycota</taxon>
        <taxon>Saccharomycotina</taxon>
        <taxon>Saccharomycetes</taxon>
        <taxon>Saccharomycetales</taxon>
        <taxon>Saccharomycetaceae</taxon>
        <taxon>Huiozyma</taxon>
    </lineage>
</organism>
<reference evidence="3" key="2">
    <citation type="submission" date="2012-08" db="EMBL/GenBank/DDBJ databases">
        <title>Genome sequence of Kazachstania naganishii.</title>
        <authorList>
            <person name="Gordon J.L."/>
            <person name="Armisen D."/>
            <person name="Proux-Wera E."/>
            <person name="OhEigeartaigh S.S."/>
            <person name="Byrne K.P."/>
            <person name="Wolfe K.H."/>
        </authorList>
    </citation>
    <scope>NUCLEOTIDE SEQUENCE [LARGE SCALE GENOMIC DNA]</scope>
    <source>
        <strain evidence="3">ATCC MYA-139 / BCRC 22969 / CBS 8797 / CCRC 22969 / KCTC 17520 / NBRC 10181 / NCYC 3082</strain>
    </source>
</reference>
<dbReference type="OrthoDB" id="4069985at2759"/>